<dbReference type="AlphaFoldDB" id="A0A1I5DGS7"/>
<evidence type="ECO:0008006" key="4">
    <source>
        <dbReference type="Google" id="ProtNLM"/>
    </source>
</evidence>
<keyword evidence="3" id="KW-1185">Reference proteome</keyword>
<dbReference type="Proteomes" id="UP000183642">
    <property type="component" value="Unassembled WGS sequence"/>
</dbReference>
<evidence type="ECO:0000313" key="3">
    <source>
        <dbReference type="Proteomes" id="UP000183642"/>
    </source>
</evidence>
<proteinExistence type="predicted"/>
<protein>
    <recommendedName>
        <fullName evidence="4">DUF4352 domain-containing protein</fullName>
    </recommendedName>
</protein>
<feature type="region of interest" description="Disordered" evidence="1">
    <location>
        <begin position="35"/>
        <end position="91"/>
    </location>
</feature>
<dbReference type="RefSeq" id="WP_075012213.1">
    <property type="nucleotide sequence ID" value="NZ_FOWE01000002.1"/>
</dbReference>
<evidence type="ECO:0000313" key="2">
    <source>
        <dbReference type="EMBL" id="SFN98459.1"/>
    </source>
</evidence>
<dbReference type="OrthoDB" id="3831250at2"/>
<reference evidence="3" key="1">
    <citation type="submission" date="2016-10" db="EMBL/GenBank/DDBJ databases">
        <authorList>
            <person name="Varghese N."/>
            <person name="Submissions S."/>
        </authorList>
    </citation>
    <scope>NUCLEOTIDE SEQUENCE [LARGE SCALE GENOMIC DNA]</scope>
    <source>
        <strain evidence="3">DSM 43161</strain>
    </source>
</reference>
<evidence type="ECO:0000256" key="1">
    <source>
        <dbReference type="SAM" id="MobiDB-lite"/>
    </source>
</evidence>
<feature type="compositionally biased region" description="Low complexity" evidence="1">
    <location>
        <begin position="35"/>
        <end position="61"/>
    </location>
</feature>
<sequence length="215" mass="20813">MSALLRGRRAIPAALLVLLLAAGVVGAVLAGRQDATPSAGAATPSTSTPTAPADASTVDPAQPADPTDPVEPTVPAEPVHDADVPPPALPAVALGEDATAGDGVTAAVRSVESVRGDGYGPGQVDGPALRVTVELRNGTTAALSLDGVTVTVATGADALPGSPIDDPATRPFAGELAAGGSATAVYVFGVQGDGPVTVEVGHRAGAPLLVFTGTP</sequence>
<dbReference type="EMBL" id="FOWE01000002">
    <property type="protein sequence ID" value="SFN98459.1"/>
    <property type="molecule type" value="Genomic_DNA"/>
</dbReference>
<accession>A0A1I5DGS7</accession>
<name>A0A1I5DGS7_9ACTN</name>
<gene>
    <name evidence="2" type="ORF">SAMN05660359_00775</name>
</gene>
<organism evidence="2 3">
    <name type="scientific">Geodermatophilus obscurus</name>
    <dbReference type="NCBI Taxonomy" id="1861"/>
    <lineage>
        <taxon>Bacteria</taxon>
        <taxon>Bacillati</taxon>
        <taxon>Actinomycetota</taxon>
        <taxon>Actinomycetes</taxon>
        <taxon>Geodermatophilales</taxon>
        <taxon>Geodermatophilaceae</taxon>
        <taxon>Geodermatophilus</taxon>
    </lineage>
</organism>